<keyword evidence="5" id="KW-1185">Reference proteome</keyword>
<proteinExistence type="predicted"/>
<dbReference type="PROSITE" id="PS50222">
    <property type="entry name" value="EF_HAND_2"/>
    <property type="match status" value="1"/>
</dbReference>
<comment type="caution">
    <text evidence="4">The sequence shown here is derived from an EMBL/GenBank/DDBJ whole genome shotgun (WGS) entry which is preliminary data.</text>
</comment>
<dbReference type="EMBL" id="CM004390">
    <property type="protein sequence ID" value="OAY52685.1"/>
    <property type="molecule type" value="Genomic_DNA"/>
</dbReference>
<dbReference type="Proteomes" id="UP000091857">
    <property type="component" value="Chromosome 4"/>
</dbReference>
<evidence type="ECO:0000256" key="2">
    <source>
        <dbReference type="SAM" id="MobiDB-lite"/>
    </source>
</evidence>
<dbReference type="AlphaFoldDB" id="A0A2C9W1A3"/>
<sequence>MYYDRCYTQDYNVVPYPSPYNQPMYEEKPPIYYDRSQSFWGPPPPPPPPPQGVWFANNPPPPPPPAPRQYHMAVNPFRVNKYKDAPVPFTEEQVRQVFMKFDLNGDNVLSREEIRQAFNYLGAMFPAYRARQGIKFSDANGDGVIDMSEIDDLVKYAYNLGFNVR</sequence>
<evidence type="ECO:0000256" key="1">
    <source>
        <dbReference type="ARBA" id="ARBA00022837"/>
    </source>
</evidence>
<dbReference type="Pfam" id="PF13202">
    <property type="entry name" value="EF-hand_5"/>
    <property type="match status" value="1"/>
</dbReference>
<reference evidence="5" key="1">
    <citation type="journal article" date="2016" name="Nat. Biotechnol.">
        <title>Sequencing wild and cultivated cassava and related species reveals extensive interspecific hybridization and genetic diversity.</title>
        <authorList>
            <person name="Bredeson J.V."/>
            <person name="Lyons J.B."/>
            <person name="Prochnik S.E."/>
            <person name="Wu G.A."/>
            <person name="Ha C.M."/>
            <person name="Edsinger-Gonzales E."/>
            <person name="Grimwood J."/>
            <person name="Schmutz J."/>
            <person name="Rabbi I.Y."/>
            <person name="Egesi C."/>
            <person name="Nauluvula P."/>
            <person name="Lebot V."/>
            <person name="Ndunguru J."/>
            <person name="Mkamilo G."/>
            <person name="Bart R.S."/>
            <person name="Setter T.L."/>
            <person name="Gleadow R.M."/>
            <person name="Kulakow P."/>
            <person name="Ferguson M.E."/>
            <person name="Rounsley S."/>
            <person name="Rokhsar D.S."/>
        </authorList>
    </citation>
    <scope>NUCLEOTIDE SEQUENCE [LARGE SCALE GENOMIC DNA]</scope>
    <source>
        <strain evidence="5">cv. AM560-2</strain>
    </source>
</reference>
<name>A0A2C9W1A3_MANES</name>
<dbReference type="SUPFAM" id="SSF47473">
    <property type="entry name" value="EF-hand"/>
    <property type="match status" value="1"/>
</dbReference>
<dbReference type="Gramene" id="Manes.04G102700.1.v8.1">
    <property type="protein sequence ID" value="Manes.04G102700.1.v8.1.CDS.1"/>
    <property type="gene ID" value="Manes.04G102700.v8.1"/>
</dbReference>
<dbReference type="CDD" id="cd00051">
    <property type="entry name" value="EFh"/>
    <property type="match status" value="1"/>
</dbReference>
<dbReference type="InterPro" id="IPR002048">
    <property type="entry name" value="EF_hand_dom"/>
</dbReference>
<evidence type="ECO:0000313" key="5">
    <source>
        <dbReference type="Proteomes" id="UP000091857"/>
    </source>
</evidence>
<dbReference type="Gene3D" id="1.10.238.10">
    <property type="entry name" value="EF-hand"/>
    <property type="match status" value="1"/>
</dbReference>
<feature type="region of interest" description="Disordered" evidence="2">
    <location>
        <begin position="36"/>
        <end position="68"/>
    </location>
</feature>
<dbReference type="PROSITE" id="PS00018">
    <property type="entry name" value="EF_HAND_1"/>
    <property type="match status" value="2"/>
</dbReference>
<dbReference type="InterPro" id="IPR018247">
    <property type="entry name" value="EF_Hand_1_Ca_BS"/>
</dbReference>
<evidence type="ECO:0000259" key="3">
    <source>
        <dbReference type="PROSITE" id="PS50222"/>
    </source>
</evidence>
<gene>
    <name evidence="4" type="ORF">MANES_04G102700v8</name>
</gene>
<dbReference type="Pfam" id="PF13405">
    <property type="entry name" value="EF-hand_6"/>
    <property type="match status" value="1"/>
</dbReference>
<protein>
    <recommendedName>
        <fullName evidence="3">EF-hand domain-containing protein</fullName>
    </recommendedName>
</protein>
<accession>A0A2C9W1A3</accession>
<dbReference type="STRING" id="3983.A0A2C9W1A3"/>
<feature type="compositionally biased region" description="Pro residues" evidence="2">
    <location>
        <begin position="58"/>
        <end position="67"/>
    </location>
</feature>
<dbReference type="InterPro" id="IPR011992">
    <property type="entry name" value="EF-hand-dom_pair"/>
</dbReference>
<feature type="domain" description="EF-hand" evidence="3">
    <location>
        <begin position="89"/>
        <end position="124"/>
    </location>
</feature>
<keyword evidence="1" id="KW-0106">Calcium</keyword>
<feature type="compositionally biased region" description="Pro residues" evidence="2">
    <location>
        <begin position="41"/>
        <end position="51"/>
    </location>
</feature>
<evidence type="ECO:0000313" key="4">
    <source>
        <dbReference type="EMBL" id="OAY52685.1"/>
    </source>
</evidence>
<dbReference type="GO" id="GO:0005509">
    <property type="term" value="F:calcium ion binding"/>
    <property type="evidence" value="ECO:0007669"/>
    <property type="project" value="InterPro"/>
</dbReference>
<organism evidence="4 5">
    <name type="scientific">Manihot esculenta</name>
    <name type="common">Cassava</name>
    <name type="synonym">Jatropha manihot</name>
    <dbReference type="NCBI Taxonomy" id="3983"/>
    <lineage>
        <taxon>Eukaryota</taxon>
        <taxon>Viridiplantae</taxon>
        <taxon>Streptophyta</taxon>
        <taxon>Embryophyta</taxon>
        <taxon>Tracheophyta</taxon>
        <taxon>Spermatophyta</taxon>
        <taxon>Magnoliopsida</taxon>
        <taxon>eudicotyledons</taxon>
        <taxon>Gunneridae</taxon>
        <taxon>Pentapetalae</taxon>
        <taxon>rosids</taxon>
        <taxon>fabids</taxon>
        <taxon>Malpighiales</taxon>
        <taxon>Euphorbiaceae</taxon>
        <taxon>Crotonoideae</taxon>
        <taxon>Manihoteae</taxon>
        <taxon>Manihot</taxon>
    </lineage>
</organism>